<name>A0A4Y2EZ54_ARAVE</name>
<proteinExistence type="predicted"/>
<dbReference type="Proteomes" id="UP000499080">
    <property type="component" value="Unassembled WGS sequence"/>
</dbReference>
<keyword evidence="2" id="KW-1185">Reference proteome</keyword>
<accession>A0A4Y2EZ54</accession>
<gene>
    <name evidence="1" type="ORF">AVEN_77518_1</name>
</gene>
<comment type="caution">
    <text evidence="1">The sequence shown here is derived from an EMBL/GenBank/DDBJ whole genome shotgun (WGS) entry which is preliminary data.</text>
</comment>
<dbReference type="EMBL" id="BGPR01000763">
    <property type="protein sequence ID" value="GBM34552.1"/>
    <property type="molecule type" value="Genomic_DNA"/>
</dbReference>
<dbReference type="AlphaFoldDB" id="A0A4Y2EZ54"/>
<dbReference type="OrthoDB" id="6510872at2759"/>
<organism evidence="1 2">
    <name type="scientific">Araneus ventricosus</name>
    <name type="common">Orbweaver spider</name>
    <name type="synonym">Epeira ventricosa</name>
    <dbReference type="NCBI Taxonomy" id="182803"/>
    <lineage>
        <taxon>Eukaryota</taxon>
        <taxon>Metazoa</taxon>
        <taxon>Ecdysozoa</taxon>
        <taxon>Arthropoda</taxon>
        <taxon>Chelicerata</taxon>
        <taxon>Arachnida</taxon>
        <taxon>Araneae</taxon>
        <taxon>Araneomorphae</taxon>
        <taxon>Entelegynae</taxon>
        <taxon>Araneoidea</taxon>
        <taxon>Araneidae</taxon>
        <taxon>Araneus</taxon>
    </lineage>
</organism>
<dbReference type="PANTHER" id="PTHR46601">
    <property type="entry name" value="ULP_PROTEASE DOMAIN-CONTAINING PROTEIN"/>
    <property type="match status" value="1"/>
</dbReference>
<protein>
    <submittedName>
        <fullName evidence="1">Uncharacterized protein</fullName>
    </submittedName>
</protein>
<evidence type="ECO:0000313" key="1">
    <source>
        <dbReference type="EMBL" id="GBM34552.1"/>
    </source>
</evidence>
<reference evidence="1 2" key="1">
    <citation type="journal article" date="2019" name="Sci. Rep.">
        <title>Orb-weaving spider Araneus ventricosus genome elucidates the spidroin gene catalogue.</title>
        <authorList>
            <person name="Kono N."/>
            <person name="Nakamura H."/>
            <person name="Ohtoshi R."/>
            <person name="Moran D.A.P."/>
            <person name="Shinohara A."/>
            <person name="Yoshida Y."/>
            <person name="Fujiwara M."/>
            <person name="Mori M."/>
            <person name="Tomita M."/>
            <person name="Arakawa K."/>
        </authorList>
    </citation>
    <scope>NUCLEOTIDE SEQUENCE [LARGE SCALE GENOMIC DNA]</scope>
</reference>
<evidence type="ECO:0000313" key="2">
    <source>
        <dbReference type="Proteomes" id="UP000499080"/>
    </source>
</evidence>
<sequence>MKLKEAYQLFKEEAKIYKGFSTFAALRPAEVFPVSPRNHKVCMCMHHENIEMLLDCLNKINKTVKLPTNAETAMKETVCDNKSLNCCKRNCKECGVDSWVNKVKNFDENDLEEYMEINFYQWKQIEGKMKKEIIVCDLQHAKEELTSLFALHVYTAQKQLAEFKYLKENLKVGHIIIHEYFVENFTIKQQGEIMAAHWNSTQVILFTCIVYYKNN</sequence>
<dbReference type="PANTHER" id="PTHR46601:SF1">
    <property type="entry name" value="ADF-H DOMAIN-CONTAINING PROTEIN"/>
    <property type="match status" value="1"/>
</dbReference>